<dbReference type="GO" id="GO:0005886">
    <property type="term" value="C:plasma membrane"/>
    <property type="evidence" value="ECO:0007669"/>
    <property type="project" value="UniProtKB-SubCell"/>
</dbReference>
<dbReference type="KEGG" id="halu:HUG12_09355"/>
<dbReference type="Pfam" id="PF00528">
    <property type="entry name" value="BPD_transp_1"/>
    <property type="match status" value="1"/>
</dbReference>
<evidence type="ECO:0000256" key="5">
    <source>
        <dbReference type="ARBA" id="ARBA00022989"/>
    </source>
</evidence>
<proteinExistence type="inferred from homology"/>
<dbReference type="RefSeq" id="WP_179268500.1">
    <property type="nucleotide sequence ID" value="NZ_CP058579.1"/>
</dbReference>
<evidence type="ECO:0000256" key="4">
    <source>
        <dbReference type="ARBA" id="ARBA00022692"/>
    </source>
</evidence>
<organism evidence="9 10">
    <name type="scientific">Halorarum salinum</name>
    <dbReference type="NCBI Taxonomy" id="2743089"/>
    <lineage>
        <taxon>Archaea</taxon>
        <taxon>Methanobacteriati</taxon>
        <taxon>Methanobacteriota</taxon>
        <taxon>Stenosarchaea group</taxon>
        <taxon>Halobacteria</taxon>
        <taxon>Halobacteriales</taxon>
        <taxon>Haloferacaceae</taxon>
        <taxon>Halorarum</taxon>
    </lineage>
</organism>
<feature type="transmembrane region" description="Helical" evidence="7">
    <location>
        <begin position="32"/>
        <end position="57"/>
    </location>
</feature>
<keyword evidence="10" id="KW-1185">Reference proteome</keyword>
<dbReference type="OrthoDB" id="45815at2157"/>
<comment type="subcellular location">
    <subcellularLocation>
        <location evidence="1 7">Cell membrane</location>
        <topology evidence="1 7">Multi-pass membrane protein</topology>
    </subcellularLocation>
</comment>
<evidence type="ECO:0000256" key="1">
    <source>
        <dbReference type="ARBA" id="ARBA00004651"/>
    </source>
</evidence>
<accession>A0A7D5LB66</accession>
<feature type="transmembrane region" description="Helical" evidence="7">
    <location>
        <begin position="233"/>
        <end position="250"/>
    </location>
</feature>
<evidence type="ECO:0000313" key="10">
    <source>
        <dbReference type="Proteomes" id="UP000509626"/>
    </source>
</evidence>
<dbReference type="CDD" id="cd06261">
    <property type="entry name" value="TM_PBP2"/>
    <property type="match status" value="1"/>
</dbReference>
<name>A0A7D5LB66_9EURY</name>
<dbReference type="AlphaFoldDB" id="A0A7D5LB66"/>
<keyword evidence="2 7" id="KW-0813">Transport</keyword>
<evidence type="ECO:0000256" key="3">
    <source>
        <dbReference type="ARBA" id="ARBA00022475"/>
    </source>
</evidence>
<keyword evidence="4 7" id="KW-0812">Transmembrane</keyword>
<gene>
    <name evidence="9" type="ORF">HUG12_09355</name>
</gene>
<protein>
    <submittedName>
        <fullName evidence="9">Sugar ABC transporter permease</fullName>
    </submittedName>
</protein>
<keyword evidence="6 7" id="KW-0472">Membrane</keyword>
<dbReference type="InterPro" id="IPR050809">
    <property type="entry name" value="UgpAE/MalFG_permease"/>
</dbReference>
<keyword evidence="5 7" id="KW-1133">Transmembrane helix</keyword>
<evidence type="ECO:0000313" key="9">
    <source>
        <dbReference type="EMBL" id="QLG61915.1"/>
    </source>
</evidence>
<feature type="transmembrane region" description="Helical" evidence="7">
    <location>
        <begin position="285"/>
        <end position="307"/>
    </location>
</feature>
<dbReference type="EMBL" id="CP058579">
    <property type="protein sequence ID" value="QLG61915.1"/>
    <property type="molecule type" value="Genomic_DNA"/>
</dbReference>
<reference evidence="9 10" key="1">
    <citation type="submission" date="2020-06" db="EMBL/GenBank/DDBJ databases">
        <title>NJ-3-1, isolated from saline soil.</title>
        <authorList>
            <person name="Cui H.L."/>
            <person name="Shi X."/>
        </authorList>
    </citation>
    <scope>NUCLEOTIDE SEQUENCE [LARGE SCALE GENOMIC DNA]</scope>
    <source>
        <strain evidence="9 10">NJ-3-1</strain>
    </source>
</reference>
<sequence>MASNLPTQRAAIQQRLSDVREFFDELLSNRKVMITFTVMPVLILFLLINIFPIVWAITASFFQVPPYGGTWEWIGIDQYIDLFALEAFRQSVWRSVVFASGSLLIQVTFGLGLALLVTQDFKFKRLIRAIAFLPYLVPMAVFGFIAIWMTNTRFGIINRILIDLGIVDSGIAFFSTEALVMPAIIIVSSWKFSIFVTIMAVARLQSIPDSHYEAAEMCGAGAWRKFRDVTLPNLRGVLFIVVLLRFVWMFNKFDIIWVLSHGGPNDVALTAPLFAYETAFQQLNIGGASAVATMLFGLLVVTAFLYFRVLEPSKGVRVE</sequence>
<dbReference type="PANTHER" id="PTHR43227:SF7">
    <property type="entry name" value="ARABINOOLIGOSACCHARIDES TRANSPORT SYSTEM PERMEASE PROTEIN ARAP"/>
    <property type="match status" value="1"/>
</dbReference>
<comment type="similarity">
    <text evidence="7">Belongs to the binding-protein-dependent transport system permease family.</text>
</comment>
<evidence type="ECO:0000256" key="2">
    <source>
        <dbReference type="ARBA" id="ARBA00022448"/>
    </source>
</evidence>
<evidence type="ECO:0000256" key="6">
    <source>
        <dbReference type="ARBA" id="ARBA00023136"/>
    </source>
</evidence>
<dbReference type="InterPro" id="IPR000515">
    <property type="entry name" value="MetI-like"/>
</dbReference>
<dbReference type="PROSITE" id="PS50928">
    <property type="entry name" value="ABC_TM1"/>
    <property type="match status" value="1"/>
</dbReference>
<dbReference type="GO" id="GO:0055085">
    <property type="term" value="P:transmembrane transport"/>
    <property type="evidence" value="ECO:0007669"/>
    <property type="project" value="InterPro"/>
</dbReference>
<evidence type="ECO:0000259" key="8">
    <source>
        <dbReference type="PROSITE" id="PS50928"/>
    </source>
</evidence>
<feature type="domain" description="ABC transmembrane type-1" evidence="8">
    <location>
        <begin position="92"/>
        <end position="306"/>
    </location>
</feature>
<dbReference type="Gene3D" id="1.10.3720.10">
    <property type="entry name" value="MetI-like"/>
    <property type="match status" value="1"/>
</dbReference>
<dbReference type="Proteomes" id="UP000509626">
    <property type="component" value="Chromosome"/>
</dbReference>
<keyword evidence="3" id="KW-1003">Cell membrane</keyword>
<evidence type="ECO:0000256" key="7">
    <source>
        <dbReference type="RuleBase" id="RU363032"/>
    </source>
</evidence>
<dbReference type="InterPro" id="IPR035906">
    <property type="entry name" value="MetI-like_sf"/>
</dbReference>
<dbReference type="GeneID" id="56037664"/>
<feature type="transmembrane region" description="Helical" evidence="7">
    <location>
        <begin position="179"/>
        <end position="202"/>
    </location>
</feature>
<feature type="transmembrane region" description="Helical" evidence="7">
    <location>
        <begin position="92"/>
        <end position="117"/>
    </location>
</feature>
<dbReference type="SUPFAM" id="SSF161098">
    <property type="entry name" value="MetI-like"/>
    <property type="match status" value="1"/>
</dbReference>
<feature type="transmembrane region" description="Helical" evidence="7">
    <location>
        <begin position="129"/>
        <end position="149"/>
    </location>
</feature>
<dbReference type="PANTHER" id="PTHR43227">
    <property type="entry name" value="BLL4140 PROTEIN"/>
    <property type="match status" value="1"/>
</dbReference>